<dbReference type="InterPro" id="IPR000600">
    <property type="entry name" value="ROK"/>
</dbReference>
<dbReference type="Gene3D" id="3.30.420.40">
    <property type="match status" value="2"/>
</dbReference>
<dbReference type="Pfam" id="PF00480">
    <property type="entry name" value="ROK"/>
    <property type="match status" value="1"/>
</dbReference>
<dbReference type="PANTHER" id="PTHR18964">
    <property type="entry name" value="ROK (REPRESSOR, ORF, KINASE) FAMILY"/>
    <property type="match status" value="1"/>
</dbReference>
<dbReference type="InterPro" id="IPR049874">
    <property type="entry name" value="ROK_cs"/>
</dbReference>
<dbReference type="PROSITE" id="PS01125">
    <property type="entry name" value="ROK"/>
    <property type="match status" value="1"/>
</dbReference>
<reference evidence="2" key="2">
    <citation type="journal article" date="2021" name="PeerJ">
        <title>Extensive microbial diversity within the chicken gut microbiome revealed by metagenomics and culture.</title>
        <authorList>
            <person name="Gilroy R."/>
            <person name="Ravi A."/>
            <person name="Getino M."/>
            <person name="Pursley I."/>
            <person name="Horton D.L."/>
            <person name="Alikhan N.F."/>
            <person name="Baker D."/>
            <person name="Gharbi K."/>
            <person name="Hall N."/>
            <person name="Watson M."/>
            <person name="Adriaenssens E.M."/>
            <person name="Foster-Nyarko E."/>
            <person name="Jarju S."/>
            <person name="Secka A."/>
            <person name="Antonio M."/>
            <person name="Oren A."/>
            <person name="Chaudhuri R.R."/>
            <person name="La Ragione R."/>
            <person name="Hildebrand F."/>
            <person name="Pallen M.J."/>
        </authorList>
    </citation>
    <scope>NUCLEOTIDE SEQUENCE</scope>
    <source>
        <strain evidence="2">CHK181-108</strain>
    </source>
</reference>
<accession>A0A9D1H1K7</accession>
<dbReference type="Proteomes" id="UP000824165">
    <property type="component" value="Unassembled WGS sequence"/>
</dbReference>
<gene>
    <name evidence="2" type="ORF">IAA60_00775</name>
</gene>
<name>A0A9D1H1K7_9FIRM</name>
<evidence type="ECO:0000256" key="1">
    <source>
        <dbReference type="ARBA" id="ARBA00006479"/>
    </source>
</evidence>
<reference evidence="2" key="1">
    <citation type="submission" date="2020-10" db="EMBL/GenBank/DDBJ databases">
        <authorList>
            <person name="Gilroy R."/>
        </authorList>
    </citation>
    <scope>NUCLEOTIDE SEQUENCE</scope>
    <source>
        <strain evidence="2">CHK181-108</strain>
    </source>
</reference>
<comment type="caution">
    <text evidence="2">The sequence shown here is derived from an EMBL/GenBank/DDBJ whole genome shotgun (WGS) entry which is preliminary data.</text>
</comment>
<organism evidence="2 3">
    <name type="scientific">Candidatus Ornithomonoglobus intestinigallinarum</name>
    <dbReference type="NCBI Taxonomy" id="2840894"/>
    <lineage>
        <taxon>Bacteria</taxon>
        <taxon>Bacillati</taxon>
        <taxon>Bacillota</taxon>
        <taxon>Clostridia</taxon>
        <taxon>Candidatus Ornithomonoglobus</taxon>
    </lineage>
</organism>
<sequence length="312" mass="33073">MLYIGIDLGGTNIAAGIVDEKGNILKKDSVPTLAERPIEEIVNDMASLCRRLLAEENISIDDIEAIGLGCPGTVDSQNGIIAYANNLKMKNTPIREMLGDRFPGKRIKLENDANAAAFGEYAVNGGGAGSFVFITLGTGVGGGVIIDGKLYKGFNGAGAELGHTTLVLDGEPCSCGRNGCWEAYASVTALIRQTKAAMDSAPDSSMHRWVEENGKVSGRTAFDCARNGDKAAQAVVDNYVKYVADGIVDTINIFQPETLLIGGGISKEGEYLLGPIREYVEKYDYNKYMPKTKIGAATLFNDAGIIGAALSE</sequence>
<dbReference type="AlphaFoldDB" id="A0A9D1H1K7"/>
<dbReference type="PANTHER" id="PTHR18964:SF149">
    <property type="entry name" value="BIFUNCTIONAL UDP-N-ACETYLGLUCOSAMINE 2-EPIMERASE_N-ACETYLMANNOSAMINE KINASE"/>
    <property type="match status" value="1"/>
</dbReference>
<comment type="similarity">
    <text evidence="1">Belongs to the ROK (NagC/XylR) family.</text>
</comment>
<dbReference type="EMBL" id="DVLU01000006">
    <property type="protein sequence ID" value="HIT84416.1"/>
    <property type="molecule type" value="Genomic_DNA"/>
</dbReference>
<proteinExistence type="inferred from homology"/>
<dbReference type="SUPFAM" id="SSF53067">
    <property type="entry name" value="Actin-like ATPase domain"/>
    <property type="match status" value="1"/>
</dbReference>
<protein>
    <submittedName>
        <fullName evidence="2">ROK family protein</fullName>
    </submittedName>
</protein>
<evidence type="ECO:0000313" key="2">
    <source>
        <dbReference type="EMBL" id="HIT84416.1"/>
    </source>
</evidence>
<dbReference type="InterPro" id="IPR043129">
    <property type="entry name" value="ATPase_NBD"/>
</dbReference>
<evidence type="ECO:0000313" key="3">
    <source>
        <dbReference type="Proteomes" id="UP000824165"/>
    </source>
</evidence>